<evidence type="ECO:0000313" key="2">
    <source>
        <dbReference type="Proteomes" id="UP001054945"/>
    </source>
</evidence>
<keyword evidence="2" id="KW-1185">Reference proteome</keyword>
<sequence>MLIKLHDLRKELFLCENISGEKVVINGRTLKLVDDALAGINVANCLHSCVEEPCKNGGHLNQKWHTTHAIATWVLQE</sequence>
<comment type="caution">
    <text evidence="1">The sequence shown here is derived from an EMBL/GenBank/DDBJ whole genome shotgun (WGS) entry which is preliminary data.</text>
</comment>
<dbReference type="EMBL" id="BPLR01009489">
    <property type="protein sequence ID" value="GIY32295.1"/>
    <property type="molecule type" value="Genomic_DNA"/>
</dbReference>
<gene>
    <name evidence="1" type="ORF">CEXT_133671</name>
</gene>
<organism evidence="1 2">
    <name type="scientific">Caerostris extrusa</name>
    <name type="common">Bark spider</name>
    <name type="synonym">Caerostris bankana</name>
    <dbReference type="NCBI Taxonomy" id="172846"/>
    <lineage>
        <taxon>Eukaryota</taxon>
        <taxon>Metazoa</taxon>
        <taxon>Ecdysozoa</taxon>
        <taxon>Arthropoda</taxon>
        <taxon>Chelicerata</taxon>
        <taxon>Arachnida</taxon>
        <taxon>Araneae</taxon>
        <taxon>Araneomorphae</taxon>
        <taxon>Entelegynae</taxon>
        <taxon>Araneoidea</taxon>
        <taxon>Araneidae</taxon>
        <taxon>Caerostris</taxon>
    </lineage>
</organism>
<evidence type="ECO:0000313" key="1">
    <source>
        <dbReference type="EMBL" id="GIY32295.1"/>
    </source>
</evidence>
<accession>A0AAV4SDQ3</accession>
<protein>
    <submittedName>
        <fullName evidence="1">Uncharacterized protein</fullName>
    </submittedName>
</protein>
<dbReference type="AlphaFoldDB" id="A0AAV4SDQ3"/>
<proteinExistence type="predicted"/>
<name>A0AAV4SDQ3_CAEEX</name>
<reference evidence="1 2" key="1">
    <citation type="submission" date="2021-06" db="EMBL/GenBank/DDBJ databases">
        <title>Caerostris extrusa draft genome.</title>
        <authorList>
            <person name="Kono N."/>
            <person name="Arakawa K."/>
        </authorList>
    </citation>
    <scope>NUCLEOTIDE SEQUENCE [LARGE SCALE GENOMIC DNA]</scope>
</reference>
<dbReference type="Proteomes" id="UP001054945">
    <property type="component" value="Unassembled WGS sequence"/>
</dbReference>